<gene>
    <name evidence="1" type="ORF">SAMN05192583_0865</name>
</gene>
<evidence type="ECO:0000313" key="2">
    <source>
        <dbReference type="Proteomes" id="UP000199206"/>
    </source>
</evidence>
<evidence type="ECO:0000313" key="1">
    <source>
        <dbReference type="EMBL" id="SEM62245.1"/>
    </source>
</evidence>
<dbReference type="AlphaFoldDB" id="A0A1H7ZUX2"/>
<dbReference type="RefSeq" id="WP_093664148.1">
    <property type="nucleotide sequence ID" value="NZ_FOCF01000001.1"/>
</dbReference>
<proteinExistence type="predicted"/>
<reference evidence="2" key="1">
    <citation type="submission" date="2016-10" db="EMBL/GenBank/DDBJ databases">
        <authorList>
            <person name="Varghese N."/>
            <person name="Submissions S."/>
        </authorList>
    </citation>
    <scope>NUCLEOTIDE SEQUENCE [LARGE SCALE GENOMIC DNA]</scope>
    <source>
        <strain evidence="2">S6-262</strain>
    </source>
</reference>
<keyword evidence="2" id="KW-1185">Reference proteome</keyword>
<sequence length="256" mass="27407">MSRADPSGPEPVTQDDVTEADKAAVTRFHAIQIKRIMAGDSTLGEDGRQTIEQAFAERRLAGIAEGRRLSAGSDVVTAPSCAPVEVEPYFTLPFALHEAEGNGAAYIRDAKGQSVAMLMWPAHAPNDEDAAVATLYAIGRAFAAAFAASGSDVVTVPSEREIDMMIVLERIAELLGSAWLNWDRTKIIEELGDEITPFFEGLGMSEGEGPDGQDCYGFDWTAEQERVVRDLGGRKAIIHRLALATAPTPTGEGEGD</sequence>
<dbReference type="STRING" id="1166340.SAMN05192583_0865"/>
<accession>A0A1H7ZUX2</accession>
<organism evidence="1 2">
    <name type="scientific">Sphingomonas gellani</name>
    <dbReference type="NCBI Taxonomy" id="1166340"/>
    <lineage>
        <taxon>Bacteria</taxon>
        <taxon>Pseudomonadati</taxon>
        <taxon>Pseudomonadota</taxon>
        <taxon>Alphaproteobacteria</taxon>
        <taxon>Sphingomonadales</taxon>
        <taxon>Sphingomonadaceae</taxon>
        <taxon>Sphingomonas</taxon>
    </lineage>
</organism>
<dbReference type="EMBL" id="FOCF01000001">
    <property type="protein sequence ID" value="SEM62245.1"/>
    <property type="molecule type" value="Genomic_DNA"/>
</dbReference>
<name>A0A1H7ZUX2_9SPHN</name>
<protein>
    <submittedName>
        <fullName evidence="1">Uncharacterized protein</fullName>
    </submittedName>
</protein>
<dbReference type="Proteomes" id="UP000199206">
    <property type="component" value="Unassembled WGS sequence"/>
</dbReference>